<evidence type="ECO:0000313" key="3">
    <source>
        <dbReference type="EMBL" id="MDQ0268453.1"/>
    </source>
</evidence>
<dbReference type="PANTHER" id="PTHR32097">
    <property type="entry name" value="CAMP-BINDING PROTEIN 1-RELATED"/>
    <property type="match status" value="1"/>
</dbReference>
<dbReference type="InterPro" id="IPR051324">
    <property type="entry name" value="Stress/Tellurium_Resist"/>
</dbReference>
<dbReference type="Gene3D" id="2.60.60.30">
    <property type="entry name" value="sav2460 like domains"/>
    <property type="match status" value="1"/>
</dbReference>
<dbReference type="InterPro" id="IPR003325">
    <property type="entry name" value="TerD"/>
</dbReference>
<accession>A0ABU0AB28</accession>
<protein>
    <submittedName>
        <fullName evidence="3">Tellurium resistance protein TerD</fullName>
    </submittedName>
</protein>
<evidence type="ECO:0000256" key="1">
    <source>
        <dbReference type="ARBA" id="ARBA00008775"/>
    </source>
</evidence>
<sequence>MTRKGAIKIAISLSKGQKVDLTKTNPGLSNVIVGLGWDTNKYDGGNDFDLDASIFLLDASGKTSSDKDFIFYNQLEGGNGSVVHTGDNRTGEGDGDDEKVKIDLNNVPSSIEKISFVITIHDGENRGQNFGQVSNSFVRIVNEQTNEEIIRYDLGEDFSIETAIIVGELYRHNGDWKFSAIGSGYQGGLARIATDFGLQLG</sequence>
<comment type="caution">
    <text evidence="3">The sequence shown here is derived from an EMBL/GenBank/DDBJ whole genome shotgun (WGS) entry which is preliminary data.</text>
</comment>
<dbReference type="PANTHER" id="PTHR32097:SF4">
    <property type="entry name" value="GENERAL STRESS PROTEIN 16U"/>
    <property type="match status" value="1"/>
</dbReference>
<dbReference type="CDD" id="cd06974">
    <property type="entry name" value="TerD_like"/>
    <property type="match status" value="1"/>
</dbReference>
<evidence type="ECO:0000313" key="4">
    <source>
        <dbReference type="Proteomes" id="UP001238088"/>
    </source>
</evidence>
<dbReference type="EMBL" id="JAUSUB010000001">
    <property type="protein sequence ID" value="MDQ0268453.1"/>
    <property type="molecule type" value="Genomic_DNA"/>
</dbReference>
<organism evidence="3 4">
    <name type="scientific">Cytobacillus purgationiresistens</name>
    <dbReference type="NCBI Taxonomy" id="863449"/>
    <lineage>
        <taxon>Bacteria</taxon>
        <taxon>Bacillati</taxon>
        <taxon>Bacillota</taxon>
        <taxon>Bacilli</taxon>
        <taxon>Bacillales</taxon>
        <taxon>Bacillaceae</taxon>
        <taxon>Cytobacillus</taxon>
    </lineage>
</organism>
<feature type="domain" description="TerD" evidence="2">
    <location>
        <begin position="10"/>
        <end position="196"/>
    </location>
</feature>
<proteinExistence type="inferred from homology"/>
<keyword evidence="4" id="KW-1185">Reference proteome</keyword>
<dbReference type="Proteomes" id="UP001238088">
    <property type="component" value="Unassembled WGS sequence"/>
</dbReference>
<reference evidence="3 4" key="1">
    <citation type="submission" date="2023-07" db="EMBL/GenBank/DDBJ databases">
        <title>Genomic Encyclopedia of Type Strains, Phase IV (KMG-IV): sequencing the most valuable type-strain genomes for metagenomic binning, comparative biology and taxonomic classification.</title>
        <authorList>
            <person name="Goeker M."/>
        </authorList>
    </citation>
    <scope>NUCLEOTIDE SEQUENCE [LARGE SCALE GENOMIC DNA]</scope>
    <source>
        <strain evidence="3 4">DSM 23494</strain>
    </source>
</reference>
<evidence type="ECO:0000259" key="2">
    <source>
        <dbReference type="Pfam" id="PF02342"/>
    </source>
</evidence>
<dbReference type="Pfam" id="PF02342">
    <property type="entry name" value="TerD"/>
    <property type="match status" value="1"/>
</dbReference>
<gene>
    <name evidence="3" type="ORF">J2S17_000322</name>
</gene>
<name>A0ABU0AB28_9BACI</name>
<comment type="similarity">
    <text evidence="1">Belongs to the CAPAB/TerDEXZ family.</text>
</comment>